<comment type="similarity">
    <text evidence="1">Belongs to the DinB family.</text>
</comment>
<dbReference type="SUPFAM" id="SSF109854">
    <property type="entry name" value="DinB/YfiT-like putative metalloenzymes"/>
    <property type="match status" value="1"/>
</dbReference>
<dbReference type="InterPro" id="IPR034660">
    <property type="entry name" value="DinB/YfiT-like"/>
</dbReference>
<dbReference type="GO" id="GO:0046872">
    <property type="term" value="F:metal ion binding"/>
    <property type="evidence" value="ECO:0007669"/>
    <property type="project" value="UniProtKB-KW"/>
</dbReference>
<accession>A0A0J1FWW1</accession>
<evidence type="ECO:0000313" key="4">
    <source>
        <dbReference type="EMBL" id="KLU24408.1"/>
    </source>
</evidence>
<keyword evidence="2 3" id="KW-0479">Metal-binding</keyword>
<dbReference type="PANTHER" id="PTHR37302:SF1">
    <property type="entry name" value="PROTEIN DINB"/>
    <property type="match status" value="1"/>
</dbReference>
<dbReference type="Pfam" id="PF05163">
    <property type="entry name" value="DinB"/>
    <property type="match status" value="1"/>
</dbReference>
<dbReference type="Gene3D" id="1.20.120.450">
    <property type="entry name" value="dinb family like domain"/>
    <property type="match status" value="1"/>
</dbReference>
<evidence type="ECO:0000256" key="3">
    <source>
        <dbReference type="PIRSR" id="PIRSR607837-1"/>
    </source>
</evidence>
<proteinExistence type="inferred from homology"/>
<keyword evidence="5" id="KW-1185">Reference proteome</keyword>
<evidence type="ECO:0000256" key="1">
    <source>
        <dbReference type="ARBA" id="ARBA00008635"/>
    </source>
</evidence>
<sequence length="170" mass="19509">MTAANRTVRMLTRYKAWANDLIFSMLRNMPYEEVIRPRQTRFGNMVHTLNHIYVIDAVFQAHLQGREHGYSARNTPSHPPLDELWNSVRTLDQWYVDFAEGLSAEDLDRSIHFKFIGGGEGVMTCNEMILHVVNHGTYHRGFVGDMMYQAGVTPLATDLPVFLRDVPQDA</sequence>
<dbReference type="AlphaFoldDB" id="A0A0J1FWW1"/>
<organism evidence="4 5">
    <name type="scientific">Caballeronia mineralivorans PML1(12)</name>
    <dbReference type="NCBI Taxonomy" id="908627"/>
    <lineage>
        <taxon>Bacteria</taxon>
        <taxon>Pseudomonadati</taxon>
        <taxon>Pseudomonadota</taxon>
        <taxon>Betaproteobacteria</taxon>
        <taxon>Burkholderiales</taxon>
        <taxon>Burkholderiaceae</taxon>
        <taxon>Caballeronia</taxon>
    </lineage>
</organism>
<dbReference type="EMBL" id="AEJF01000126">
    <property type="protein sequence ID" value="KLU24408.1"/>
    <property type="molecule type" value="Genomic_DNA"/>
</dbReference>
<dbReference type="PATRIC" id="fig|908627.4.peg.4564"/>
<name>A0A0J1FWW1_9BURK</name>
<reference evidence="4 5" key="1">
    <citation type="journal article" date="2015" name="Genome Announc.">
        <title>Draft Genome Sequence of Burkholderia sp. Strain PML1(12), an Ectomycorrhizosphere-Inhabiting Bacterium with Effective Mineral-Weathering Ability.</title>
        <authorList>
            <person name="Uroz S."/>
            <person name="Oger P."/>
        </authorList>
    </citation>
    <scope>NUCLEOTIDE SEQUENCE [LARGE SCALE GENOMIC DNA]</scope>
    <source>
        <strain evidence="5">PML1(12)</strain>
    </source>
</reference>
<feature type="binding site" evidence="3">
    <location>
        <position position="135"/>
    </location>
    <ligand>
        <name>a divalent metal cation</name>
        <dbReference type="ChEBI" id="CHEBI:60240"/>
    </ligand>
</feature>
<dbReference type="InterPro" id="IPR007837">
    <property type="entry name" value="DinB"/>
</dbReference>
<evidence type="ECO:0000313" key="5">
    <source>
        <dbReference type="Proteomes" id="UP000035963"/>
    </source>
</evidence>
<dbReference type="PANTHER" id="PTHR37302">
    <property type="entry name" value="SLR1116 PROTEIN"/>
    <property type="match status" value="1"/>
</dbReference>
<feature type="binding site" evidence="3">
    <location>
        <position position="51"/>
    </location>
    <ligand>
        <name>a divalent metal cation</name>
        <dbReference type="ChEBI" id="CHEBI:60240"/>
    </ligand>
</feature>
<gene>
    <name evidence="4" type="ORF">EOS_20370</name>
</gene>
<dbReference type="Proteomes" id="UP000035963">
    <property type="component" value="Unassembled WGS sequence"/>
</dbReference>
<protein>
    <submittedName>
        <fullName evidence="4">Damage-inducible protein DinB</fullName>
    </submittedName>
</protein>
<feature type="binding site" evidence="3">
    <location>
        <position position="139"/>
    </location>
    <ligand>
        <name>a divalent metal cation</name>
        <dbReference type="ChEBI" id="CHEBI:60240"/>
    </ligand>
</feature>
<comment type="caution">
    <text evidence="4">The sequence shown here is derived from an EMBL/GenBank/DDBJ whole genome shotgun (WGS) entry which is preliminary data.</text>
</comment>
<evidence type="ECO:0000256" key="2">
    <source>
        <dbReference type="ARBA" id="ARBA00022723"/>
    </source>
</evidence>
<dbReference type="OrthoDB" id="9807509at2"/>